<dbReference type="GO" id="GO:0034599">
    <property type="term" value="P:cellular response to oxidative stress"/>
    <property type="evidence" value="ECO:0007669"/>
    <property type="project" value="TreeGrafter"/>
</dbReference>
<keyword evidence="5" id="KW-0676">Redox-active center</keyword>
<dbReference type="Proteomes" id="UP000037035">
    <property type="component" value="Unassembled WGS sequence"/>
</dbReference>
<dbReference type="GO" id="GO:0005737">
    <property type="term" value="C:cytoplasm"/>
    <property type="evidence" value="ECO:0007669"/>
    <property type="project" value="TreeGrafter"/>
</dbReference>
<accession>A0A0L6UAX8</accession>
<dbReference type="PANTHER" id="PTHR42801">
    <property type="entry name" value="THIOREDOXIN-DEPENDENT PEROXIDE REDUCTASE"/>
    <property type="match status" value="1"/>
</dbReference>
<keyword evidence="2" id="KW-0049">Antioxidant</keyword>
<name>A0A0L6UAX8_9BASI</name>
<keyword evidence="9" id="KW-1185">Reference proteome</keyword>
<evidence type="ECO:0000259" key="7">
    <source>
        <dbReference type="Pfam" id="PF00578"/>
    </source>
</evidence>
<evidence type="ECO:0000256" key="2">
    <source>
        <dbReference type="ARBA" id="ARBA00022862"/>
    </source>
</evidence>
<dbReference type="VEuPathDB" id="FungiDB:VP01_785g1"/>
<evidence type="ECO:0000313" key="8">
    <source>
        <dbReference type="EMBL" id="KNZ45723.1"/>
    </source>
</evidence>
<evidence type="ECO:0000256" key="5">
    <source>
        <dbReference type="ARBA" id="ARBA00023284"/>
    </source>
</evidence>
<gene>
    <name evidence="8" type="ORF">VP01_785g1</name>
</gene>
<dbReference type="STRING" id="27349.A0A0L6UAX8"/>
<protein>
    <recommendedName>
        <fullName evidence="7">Alkyl hydroperoxide reductase subunit C/ Thiol specific antioxidant domain-containing protein</fullName>
    </recommendedName>
</protein>
<evidence type="ECO:0000256" key="1">
    <source>
        <dbReference type="ARBA" id="ARBA00022559"/>
    </source>
</evidence>
<dbReference type="Gene3D" id="3.40.30.10">
    <property type="entry name" value="Glutaredoxin"/>
    <property type="match status" value="1"/>
</dbReference>
<feature type="domain" description="Alkyl hydroperoxide reductase subunit C/ Thiol specific antioxidant" evidence="7">
    <location>
        <begin position="210"/>
        <end position="301"/>
    </location>
</feature>
<dbReference type="Pfam" id="PF00578">
    <property type="entry name" value="AhpC-TSA"/>
    <property type="match status" value="1"/>
</dbReference>
<proteinExistence type="predicted"/>
<evidence type="ECO:0000256" key="6">
    <source>
        <dbReference type="SAM" id="MobiDB-lite"/>
    </source>
</evidence>
<dbReference type="OrthoDB" id="338622at2759"/>
<dbReference type="EMBL" id="LAVV01013338">
    <property type="protein sequence ID" value="KNZ45723.1"/>
    <property type="molecule type" value="Genomic_DNA"/>
</dbReference>
<dbReference type="GO" id="GO:0008379">
    <property type="term" value="F:thioredoxin peroxidase activity"/>
    <property type="evidence" value="ECO:0007669"/>
    <property type="project" value="TreeGrafter"/>
</dbReference>
<evidence type="ECO:0000256" key="4">
    <source>
        <dbReference type="ARBA" id="ARBA00023157"/>
    </source>
</evidence>
<dbReference type="InterPro" id="IPR050924">
    <property type="entry name" value="Peroxiredoxin_BCP/PrxQ"/>
</dbReference>
<keyword evidence="1" id="KW-0575">Peroxidase</keyword>
<reference evidence="8 9" key="1">
    <citation type="submission" date="2015-08" db="EMBL/GenBank/DDBJ databases">
        <title>Next Generation Sequencing and Analysis of the Genome of Puccinia sorghi L Schw, the Causal Agent of Maize Common Rust.</title>
        <authorList>
            <person name="Rochi L."/>
            <person name="Burguener G."/>
            <person name="Darino M."/>
            <person name="Turjanski A."/>
            <person name="Kreff E."/>
            <person name="Dieguez M.J."/>
            <person name="Sacco F."/>
        </authorList>
    </citation>
    <scope>NUCLEOTIDE SEQUENCE [LARGE SCALE GENOMIC DNA]</scope>
    <source>
        <strain evidence="8 9">RO10H11247</strain>
    </source>
</reference>
<keyword evidence="3" id="KW-0560">Oxidoreductase</keyword>
<dbReference type="SUPFAM" id="SSF52833">
    <property type="entry name" value="Thioredoxin-like"/>
    <property type="match status" value="1"/>
</dbReference>
<evidence type="ECO:0000256" key="3">
    <source>
        <dbReference type="ARBA" id="ARBA00023002"/>
    </source>
</evidence>
<dbReference type="AlphaFoldDB" id="A0A0L6UAX8"/>
<dbReference type="CDD" id="cd03017">
    <property type="entry name" value="PRX_BCP"/>
    <property type="match status" value="1"/>
</dbReference>
<keyword evidence="4" id="KW-1015">Disulfide bond</keyword>
<sequence>MPKKRGPTESESEVAAPRRSTRVSSKPPSAALKEKPAPVRKPAKTNGSTKKAKGTTKLAVEAATKRDDDTDDSLSELSAESQLKKLEETGSKPPPKKKSKAEERSSTTENEAAGSISPKNKLPIGEKLPESIILKNHDNEDVNVLHLTQEKGSVPCPHSQPPHPDSLPSLESPTCLKRVQFNHLYLPQGNSHLIPSEILIPRLSLTLLPIRKSNTPGCTTQACGYRDLHQEILDAGFQVVGLSMDSPKSQTTWKVKQKLPYPLLCDPEVRQRLIKLLGSSKTQSSVQRSHFIFEAGGKLLHVDPKATTTTSPKQALEFIQSLSNGETEEKKTS</sequence>
<dbReference type="PANTHER" id="PTHR42801:SF23">
    <property type="entry name" value="PEROXIREDOXIN DOT5"/>
    <property type="match status" value="1"/>
</dbReference>
<comment type="caution">
    <text evidence="8">The sequence shown here is derived from an EMBL/GenBank/DDBJ whole genome shotgun (WGS) entry which is preliminary data.</text>
</comment>
<dbReference type="InterPro" id="IPR036249">
    <property type="entry name" value="Thioredoxin-like_sf"/>
</dbReference>
<feature type="region of interest" description="Disordered" evidence="6">
    <location>
        <begin position="1"/>
        <end position="123"/>
    </location>
</feature>
<organism evidence="8 9">
    <name type="scientific">Puccinia sorghi</name>
    <dbReference type="NCBI Taxonomy" id="27349"/>
    <lineage>
        <taxon>Eukaryota</taxon>
        <taxon>Fungi</taxon>
        <taxon>Dikarya</taxon>
        <taxon>Basidiomycota</taxon>
        <taxon>Pucciniomycotina</taxon>
        <taxon>Pucciniomycetes</taxon>
        <taxon>Pucciniales</taxon>
        <taxon>Pucciniaceae</taxon>
        <taxon>Puccinia</taxon>
    </lineage>
</organism>
<evidence type="ECO:0000313" key="9">
    <source>
        <dbReference type="Proteomes" id="UP000037035"/>
    </source>
</evidence>
<dbReference type="InterPro" id="IPR000866">
    <property type="entry name" value="AhpC/TSA"/>
</dbReference>
<dbReference type="GO" id="GO:0045454">
    <property type="term" value="P:cell redox homeostasis"/>
    <property type="evidence" value="ECO:0007669"/>
    <property type="project" value="TreeGrafter"/>
</dbReference>